<protein>
    <submittedName>
        <fullName evidence="2">Uncharacterized protein</fullName>
    </submittedName>
</protein>
<evidence type="ECO:0000313" key="2">
    <source>
        <dbReference type="EMBL" id="KAJ3554221.1"/>
    </source>
</evidence>
<evidence type="ECO:0000313" key="3">
    <source>
        <dbReference type="Proteomes" id="UP001148614"/>
    </source>
</evidence>
<gene>
    <name evidence="2" type="ORF">NPX13_g10673</name>
</gene>
<evidence type="ECO:0000256" key="1">
    <source>
        <dbReference type="SAM" id="MobiDB-lite"/>
    </source>
</evidence>
<keyword evidence="3" id="KW-1185">Reference proteome</keyword>
<name>A0A9W8N4A6_9PEZI</name>
<dbReference type="Proteomes" id="UP001148614">
    <property type="component" value="Unassembled WGS sequence"/>
</dbReference>
<dbReference type="EMBL" id="JANPWZ010003115">
    <property type="protein sequence ID" value="KAJ3554221.1"/>
    <property type="molecule type" value="Genomic_DNA"/>
</dbReference>
<accession>A0A9W8N4A6</accession>
<sequence>MADPTIAESNTISREGSLRSPSRGRSRSPLVAMRPPYHLWMLDIFNKRRPLIRLRRFRNEVKLKHRIYVPTKEAYDIVMDHIQDLCGHMPYSVSLQMLMDIAKIVDQLKCQEWMGSSSQRWMDELWGQERWRWSRGQRAMGWMFVARVFEDSHKYREASRKLIMGWKNRSLAVERPLDTLIIREMWNQRRKTLYALLAIFRKFIDDILFVQRTCAGSERKLLDAILGSMPCHYFRSPESINDIVSIAGVMEDLELLRERWSAACFTSLSRLNDRLQCGTRYWSSQGINFALLMRDAIREVEDLKGIDMPKSSQSGLGSIALSIRSQWRRSNSKTPNGHHIDGGTDVAGESNGGGAAASNSSCDSHLNDE</sequence>
<reference evidence="2" key="1">
    <citation type="submission" date="2022-07" db="EMBL/GenBank/DDBJ databases">
        <title>Genome Sequence of Xylaria arbuscula.</title>
        <authorList>
            <person name="Buettner E."/>
        </authorList>
    </citation>
    <scope>NUCLEOTIDE SEQUENCE</scope>
    <source>
        <strain evidence="2">VT107</strain>
    </source>
</reference>
<feature type="region of interest" description="Disordered" evidence="1">
    <location>
        <begin position="329"/>
        <end position="369"/>
    </location>
</feature>
<comment type="caution">
    <text evidence="2">The sequence shown here is derived from an EMBL/GenBank/DDBJ whole genome shotgun (WGS) entry which is preliminary data.</text>
</comment>
<feature type="region of interest" description="Disordered" evidence="1">
    <location>
        <begin position="1"/>
        <end position="29"/>
    </location>
</feature>
<proteinExistence type="predicted"/>
<feature type="compositionally biased region" description="Low complexity" evidence="1">
    <location>
        <begin position="13"/>
        <end position="29"/>
    </location>
</feature>
<dbReference type="AlphaFoldDB" id="A0A9W8N4A6"/>
<organism evidence="2 3">
    <name type="scientific">Xylaria arbuscula</name>
    <dbReference type="NCBI Taxonomy" id="114810"/>
    <lineage>
        <taxon>Eukaryota</taxon>
        <taxon>Fungi</taxon>
        <taxon>Dikarya</taxon>
        <taxon>Ascomycota</taxon>
        <taxon>Pezizomycotina</taxon>
        <taxon>Sordariomycetes</taxon>
        <taxon>Xylariomycetidae</taxon>
        <taxon>Xylariales</taxon>
        <taxon>Xylariaceae</taxon>
        <taxon>Xylaria</taxon>
    </lineage>
</organism>